<organism evidence="2">
    <name type="scientific">uncultured Alphaproteobacteria bacterium</name>
    <dbReference type="NCBI Taxonomy" id="91750"/>
    <lineage>
        <taxon>Bacteria</taxon>
        <taxon>Pseudomonadati</taxon>
        <taxon>Pseudomonadota</taxon>
        <taxon>Alphaproteobacteria</taxon>
        <taxon>environmental samples</taxon>
    </lineage>
</organism>
<reference evidence="2" key="1">
    <citation type="submission" date="2016-04" db="EMBL/GenBank/DDBJ databases">
        <authorList>
            <person name="Evans L.H."/>
            <person name="Alamgir A."/>
            <person name="Owens N."/>
            <person name="Weber N.D."/>
            <person name="Virtaneva K."/>
            <person name="Barbian K."/>
            <person name="Babar A."/>
            <person name="Rosenke K."/>
        </authorList>
    </citation>
    <scope>NUCLEOTIDE SEQUENCE</scope>
    <source>
        <strain evidence="2">86</strain>
    </source>
</reference>
<protein>
    <submittedName>
        <fullName evidence="2">Uncharacterized protein</fullName>
    </submittedName>
</protein>
<accession>A0A212IWB0</accession>
<evidence type="ECO:0000256" key="1">
    <source>
        <dbReference type="SAM" id="MobiDB-lite"/>
    </source>
</evidence>
<dbReference type="AlphaFoldDB" id="A0A212IWB0"/>
<name>A0A212IWB0_9PROT</name>
<feature type="region of interest" description="Disordered" evidence="1">
    <location>
        <begin position="1"/>
        <end position="24"/>
    </location>
</feature>
<gene>
    <name evidence="2" type="ORF">KL86APRO_10129</name>
</gene>
<evidence type="ECO:0000313" key="2">
    <source>
        <dbReference type="EMBL" id="SBV91464.1"/>
    </source>
</evidence>
<dbReference type="EMBL" id="FLUO01000001">
    <property type="protein sequence ID" value="SBV91464.1"/>
    <property type="molecule type" value="Genomic_DNA"/>
</dbReference>
<proteinExistence type="predicted"/>
<sequence>MSKPTLLMLTPARDRADGPPPPLPSTAAMDHAATLLAHWRAHGWPVTRFGDAAPEGAWPVPAARPEDSRDAGGPIVLTGALSAKALVVSAEIARELGLTVYAPSETLDALGVPADVAELARSMAARIVPLSEIFREVRETAVMVN</sequence>